<protein>
    <submittedName>
        <fullName evidence="2">Uncharacterized protein</fullName>
    </submittedName>
</protein>
<organism evidence="2 3">
    <name type="scientific">Orbilia javanica</name>
    <dbReference type="NCBI Taxonomy" id="47235"/>
    <lineage>
        <taxon>Eukaryota</taxon>
        <taxon>Fungi</taxon>
        <taxon>Dikarya</taxon>
        <taxon>Ascomycota</taxon>
        <taxon>Pezizomycotina</taxon>
        <taxon>Orbiliomycetes</taxon>
        <taxon>Orbiliales</taxon>
        <taxon>Orbiliaceae</taxon>
        <taxon>Orbilia</taxon>
    </lineage>
</organism>
<sequence>MLPPSTLLLLLTFTSITTVLAVPIPVTNNGIDVPTANYGMAGGLAGMETFVRKPATVSGGTGAKKTDRTSQDGGFRMDAAAFLEIFSGVY</sequence>
<gene>
    <name evidence="2" type="ORF">TWF718_006811</name>
</gene>
<comment type="caution">
    <text evidence="2">The sequence shown here is derived from an EMBL/GenBank/DDBJ whole genome shotgun (WGS) entry which is preliminary data.</text>
</comment>
<reference evidence="2 3" key="1">
    <citation type="submission" date="2019-10" db="EMBL/GenBank/DDBJ databases">
        <authorList>
            <person name="Palmer J.M."/>
        </authorList>
    </citation>
    <scope>NUCLEOTIDE SEQUENCE [LARGE SCALE GENOMIC DNA]</scope>
    <source>
        <strain evidence="2 3">TWF718</strain>
    </source>
</reference>
<evidence type="ECO:0000313" key="3">
    <source>
        <dbReference type="Proteomes" id="UP001313282"/>
    </source>
</evidence>
<dbReference type="AlphaFoldDB" id="A0AAN8RHZ7"/>
<evidence type="ECO:0000313" key="2">
    <source>
        <dbReference type="EMBL" id="KAK6344859.1"/>
    </source>
</evidence>
<name>A0AAN8RHZ7_9PEZI</name>
<accession>A0AAN8RHZ7</accession>
<proteinExistence type="predicted"/>
<keyword evidence="1" id="KW-0732">Signal</keyword>
<keyword evidence="3" id="KW-1185">Reference proteome</keyword>
<dbReference type="Proteomes" id="UP001313282">
    <property type="component" value="Unassembled WGS sequence"/>
</dbReference>
<dbReference type="EMBL" id="JAVHNR010000004">
    <property type="protein sequence ID" value="KAK6344859.1"/>
    <property type="molecule type" value="Genomic_DNA"/>
</dbReference>
<feature type="chain" id="PRO_5042907104" evidence="1">
    <location>
        <begin position="22"/>
        <end position="90"/>
    </location>
</feature>
<evidence type="ECO:0000256" key="1">
    <source>
        <dbReference type="SAM" id="SignalP"/>
    </source>
</evidence>
<feature type="signal peptide" evidence="1">
    <location>
        <begin position="1"/>
        <end position="21"/>
    </location>
</feature>